<accession>M8C0L7</accession>
<reference evidence="2" key="1">
    <citation type="submission" date="2015-06" db="UniProtKB">
        <authorList>
            <consortium name="EnsemblPlants"/>
        </authorList>
    </citation>
    <scope>IDENTIFICATION</scope>
</reference>
<feature type="compositionally biased region" description="Acidic residues" evidence="1">
    <location>
        <begin position="121"/>
        <end position="131"/>
    </location>
</feature>
<protein>
    <submittedName>
        <fullName evidence="2">Uncharacterized protein</fullName>
    </submittedName>
</protein>
<evidence type="ECO:0000313" key="2">
    <source>
        <dbReference type="EnsemblPlants" id="EMT27603"/>
    </source>
</evidence>
<proteinExistence type="predicted"/>
<evidence type="ECO:0000256" key="1">
    <source>
        <dbReference type="SAM" id="MobiDB-lite"/>
    </source>
</evidence>
<dbReference type="InterPro" id="IPR002083">
    <property type="entry name" value="MATH/TRAF_dom"/>
</dbReference>
<dbReference type="SUPFAM" id="SSF49599">
    <property type="entry name" value="TRAF domain-like"/>
    <property type="match status" value="1"/>
</dbReference>
<dbReference type="Pfam" id="PF22486">
    <property type="entry name" value="MATH_2"/>
    <property type="match status" value="1"/>
</dbReference>
<dbReference type="GO" id="GO:0016567">
    <property type="term" value="P:protein ubiquitination"/>
    <property type="evidence" value="ECO:0007669"/>
    <property type="project" value="InterPro"/>
</dbReference>
<dbReference type="EnsemblPlants" id="EMT27603">
    <property type="protein sequence ID" value="EMT27603"/>
    <property type="gene ID" value="F775_16992"/>
</dbReference>
<dbReference type="InterPro" id="IPR008974">
    <property type="entry name" value="TRAF-like"/>
</dbReference>
<dbReference type="InterPro" id="IPR045005">
    <property type="entry name" value="BPM1-6"/>
</dbReference>
<sequence>MSMSALVSALRAAGRHHLSAGTLITRPVTGSYLFRIDQYKRIQKMVGNGTVIKSGTFGAGGHDWRIKCYPRGEVGYRGYISLYLEHASHGRTGDATADYCMSILDHAGNPSWTKGNAQLSDETDGESESETETQANNFSNHDAFGWGAFMKIEDLDEEEHLKDGCLCILCDVTVLDMRTTDYGARRASTGAMVPPPGLHRQLIEDLWESKEEADVENVS</sequence>
<dbReference type="PANTHER" id="PTHR26379">
    <property type="entry name" value="BTB/POZ AND MATH DOMAIN-CONTAINING PROTEIN 1"/>
    <property type="match status" value="1"/>
</dbReference>
<dbReference type="CDD" id="cd00121">
    <property type="entry name" value="MATH"/>
    <property type="match status" value="1"/>
</dbReference>
<name>M8C0L7_AEGTA</name>
<dbReference type="PANTHER" id="PTHR26379:SF464">
    <property type="entry name" value="BTB DOMAIN-CONTAINING PROTEIN"/>
    <property type="match status" value="1"/>
</dbReference>
<feature type="region of interest" description="Disordered" evidence="1">
    <location>
        <begin position="112"/>
        <end position="133"/>
    </location>
</feature>
<dbReference type="Gene3D" id="2.60.210.10">
    <property type="entry name" value="Apoptosis, Tumor Necrosis Factor Receptor Associated Protein 2, Chain A"/>
    <property type="match status" value="1"/>
</dbReference>
<organism evidence="2">
    <name type="scientific">Aegilops tauschii</name>
    <name type="common">Tausch's goatgrass</name>
    <name type="synonym">Aegilops squarrosa</name>
    <dbReference type="NCBI Taxonomy" id="37682"/>
    <lineage>
        <taxon>Eukaryota</taxon>
        <taxon>Viridiplantae</taxon>
        <taxon>Streptophyta</taxon>
        <taxon>Embryophyta</taxon>
        <taxon>Tracheophyta</taxon>
        <taxon>Spermatophyta</taxon>
        <taxon>Magnoliopsida</taxon>
        <taxon>Liliopsida</taxon>
        <taxon>Poales</taxon>
        <taxon>Poaceae</taxon>
        <taxon>BOP clade</taxon>
        <taxon>Pooideae</taxon>
        <taxon>Triticodae</taxon>
        <taxon>Triticeae</taxon>
        <taxon>Triticinae</taxon>
        <taxon>Aegilops</taxon>
    </lineage>
</organism>
<dbReference type="AlphaFoldDB" id="M8C0L7"/>
<dbReference type="PROSITE" id="PS50144">
    <property type="entry name" value="MATH"/>
    <property type="match status" value="1"/>
</dbReference>